<organism evidence="3 4">
    <name type="scientific">Methanobacterium formicicum</name>
    <dbReference type="NCBI Taxonomy" id="2162"/>
    <lineage>
        <taxon>Archaea</taxon>
        <taxon>Methanobacteriati</taxon>
        <taxon>Methanobacteriota</taxon>
        <taxon>Methanomada group</taxon>
        <taxon>Methanobacteria</taxon>
        <taxon>Methanobacteriales</taxon>
        <taxon>Methanobacteriaceae</taxon>
        <taxon>Methanobacterium</taxon>
    </lineage>
</organism>
<dbReference type="PROSITE" id="PS51462">
    <property type="entry name" value="NUDIX"/>
    <property type="match status" value="1"/>
</dbReference>
<proteinExistence type="predicted"/>
<dbReference type="InterPro" id="IPR000086">
    <property type="entry name" value="NUDIX_hydrolase_dom"/>
</dbReference>
<accession>A0A843ALI1</accession>
<evidence type="ECO:0000313" key="4">
    <source>
        <dbReference type="Proteomes" id="UP000606900"/>
    </source>
</evidence>
<dbReference type="GO" id="GO:0016787">
    <property type="term" value="F:hydrolase activity"/>
    <property type="evidence" value="ECO:0007669"/>
    <property type="project" value="UniProtKB-KW"/>
</dbReference>
<dbReference type="SUPFAM" id="SSF55811">
    <property type="entry name" value="Nudix"/>
    <property type="match status" value="1"/>
</dbReference>
<reference evidence="3" key="1">
    <citation type="submission" date="2020-10" db="EMBL/GenBank/DDBJ databases">
        <title>Dehalococcoides mccartyi of a TCE/Cr reducing biochatode.</title>
        <authorList>
            <person name="Matturro B."/>
        </authorList>
    </citation>
    <scope>NUCLEOTIDE SEQUENCE</scope>
    <source>
        <strain evidence="3">Bin2</strain>
    </source>
</reference>
<dbReference type="RefSeq" id="WP_081944593.1">
    <property type="nucleotide sequence ID" value="NZ_CALCVY010000010.1"/>
</dbReference>
<name>A0A843ALI1_METFO</name>
<dbReference type="InterPro" id="IPR020476">
    <property type="entry name" value="Nudix_hydrolase"/>
</dbReference>
<dbReference type="Gene3D" id="3.90.79.10">
    <property type="entry name" value="Nucleoside Triphosphate Pyrophosphohydrolase"/>
    <property type="match status" value="1"/>
</dbReference>
<dbReference type="Proteomes" id="UP000606900">
    <property type="component" value="Unassembled WGS sequence"/>
</dbReference>
<dbReference type="OrthoDB" id="40462at2157"/>
<comment type="caution">
    <text evidence="3">The sequence shown here is derived from an EMBL/GenBank/DDBJ whole genome shotgun (WGS) entry which is preliminary data.</text>
</comment>
<protein>
    <submittedName>
        <fullName evidence="3">NUDIX hydrolase</fullName>
    </submittedName>
</protein>
<dbReference type="EMBL" id="JADIIL010000017">
    <property type="protein sequence ID" value="MBF4474758.1"/>
    <property type="molecule type" value="Genomic_DNA"/>
</dbReference>
<dbReference type="CDD" id="cd18873">
    <property type="entry name" value="NUDIX_NadM_like"/>
    <property type="match status" value="1"/>
</dbReference>
<dbReference type="PANTHER" id="PTHR43736:SF1">
    <property type="entry name" value="DIHYDRONEOPTERIN TRIPHOSPHATE DIPHOSPHATASE"/>
    <property type="match status" value="1"/>
</dbReference>
<dbReference type="AlphaFoldDB" id="A0A843ALI1"/>
<evidence type="ECO:0000259" key="2">
    <source>
        <dbReference type="PROSITE" id="PS51462"/>
    </source>
</evidence>
<dbReference type="Pfam" id="PF00293">
    <property type="entry name" value="NUDIX"/>
    <property type="match status" value="1"/>
</dbReference>
<gene>
    <name evidence="3" type="ORF">ISP06_04715</name>
</gene>
<keyword evidence="1 3" id="KW-0378">Hydrolase</keyword>
<sequence length="139" mass="15540">MKNYKHPQLTVDAVVTTADHKIIFIKRKNPPYKGSWALPGGFVEYGETVEDAVVREVKEETGVTININELLGVYSDPERDPRGHTITVCYLATKVEGKLEADTDASEVSCFTVQEAMGIQLAFDHNEILKDALERMIKT</sequence>
<dbReference type="InterPro" id="IPR020084">
    <property type="entry name" value="NUDIX_hydrolase_CS"/>
</dbReference>
<dbReference type="InterPro" id="IPR015797">
    <property type="entry name" value="NUDIX_hydrolase-like_dom_sf"/>
</dbReference>
<evidence type="ECO:0000313" key="3">
    <source>
        <dbReference type="EMBL" id="MBF4474758.1"/>
    </source>
</evidence>
<evidence type="ECO:0000256" key="1">
    <source>
        <dbReference type="ARBA" id="ARBA00022801"/>
    </source>
</evidence>
<dbReference type="PANTHER" id="PTHR43736">
    <property type="entry name" value="ADP-RIBOSE PYROPHOSPHATASE"/>
    <property type="match status" value="1"/>
</dbReference>
<feature type="domain" description="Nudix hydrolase" evidence="2">
    <location>
        <begin position="6"/>
        <end position="137"/>
    </location>
</feature>
<dbReference type="GeneID" id="26740534"/>
<dbReference type="PROSITE" id="PS00893">
    <property type="entry name" value="NUDIX_BOX"/>
    <property type="match status" value="1"/>
</dbReference>
<dbReference type="PRINTS" id="PR00502">
    <property type="entry name" value="NUDIXFAMILY"/>
</dbReference>